<dbReference type="OrthoDB" id="18170at2759"/>
<dbReference type="EC" id="2.5.1.39" evidence="13"/>
<evidence type="ECO:0000256" key="4">
    <source>
        <dbReference type="ARBA" id="ARBA00022679"/>
    </source>
</evidence>
<evidence type="ECO:0000256" key="5">
    <source>
        <dbReference type="ARBA" id="ARBA00022688"/>
    </source>
</evidence>
<dbReference type="Proteomes" id="UP000663829">
    <property type="component" value="Unassembled WGS sequence"/>
</dbReference>
<evidence type="ECO:0000256" key="11">
    <source>
        <dbReference type="ARBA" id="ARBA00050454"/>
    </source>
</evidence>
<dbReference type="Pfam" id="PF01040">
    <property type="entry name" value="UbiA"/>
    <property type="match status" value="1"/>
</dbReference>
<comment type="caution">
    <text evidence="15">The sequence shown here is derived from an EMBL/GenBank/DDBJ whole genome shotgun (WGS) entry which is preliminary data.</text>
</comment>
<evidence type="ECO:0000256" key="13">
    <source>
        <dbReference type="HAMAP-Rule" id="MF_03189"/>
    </source>
</evidence>
<comment type="catalytic activity">
    <reaction evidence="12">
        <text>an all-trans-polyprenyl diphosphate + 4-hydroxybenzoate = a 4-hydroxy-3-(all-trans-polyprenyl)benzoate + diphosphate</text>
        <dbReference type="Rhea" id="RHEA:44504"/>
        <dbReference type="Rhea" id="RHEA-COMP:9514"/>
        <dbReference type="Rhea" id="RHEA-COMP:9564"/>
        <dbReference type="ChEBI" id="CHEBI:17879"/>
        <dbReference type="ChEBI" id="CHEBI:33019"/>
        <dbReference type="ChEBI" id="CHEBI:58914"/>
        <dbReference type="ChEBI" id="CHEBI:78396"/>
        <dbReference type="EC" id="2.5.1.39"/>
    </reaction>
    <physiologicalReaction direction="left-to-right" evidence="12">
        <dbReference type="Rhea" id="RHEA:44505"/>
    </physiologicalReaction>
</comment>
<keyword evidence="6 13" id="KW-0812">Transmembrane</keyword>
<dbReference type="Gene3D" id="1.10.357.140">
    <property type="entry name" value="UbiA prenyltransferase"/>
    <property type="match status" value="1"/>
</dbReference>
<reference evidence="15" key="1">
    <citation type="submission" date="2021-02" db="EMBL/GenBank/DDBJ databases">
        <authorList>
            <person name="Nowell W R."/>
        </authorList>
    </citation>
    <scope>NUCLEOTIDE SEQUENCE</scope>
</reference>
<feature type="transmembrane region" description="Helical" evidence="13">
    <location>
        <begin position="211"/>
        <end position="228"/>
    </location>
</feature>
<dbReference type="GO" id="GO:0005743">
    <property type="term" value="C:mitochondrial inner membrane"/>
    <property type="evidence" value="ECO:0007669"/>
    <property type="project" value="UniProtKB-SubCell"/>
</dbReference>
<keyword evidence="18" id="KW-1185">Reference proteome</keyword>
<dbReference type="AlphaFoldDB" id="A0A814D4S2"/>
<dbReference type="Gene3D" id="1.20.120.1780">
    <property type="entry name" value="UbiA prenyltransferase"/>
    <property type="match status" value="1"/>
</dbReference>
<dbReference type="GO" id="GO:0008299">
    <property type="term" value="P:isoprenoid biosynthetic process"/>
    <property type="evidence" value="ECO:0007669"/>
    <property type="project" value="UniProtKB-UniRule"/>
</dbReference>
<evidence type="ECO:0000313" key="17">
    <source>
        <dbReference type="EMBL" id="CAF3726551.1"/>
    </source>
</evidence>
<dbReference type="UniPathway" id="UPA00232"/>
<comment type="cofactor">
    <cofactor evidence="1 13">
        <name>Mg(2+)</name>
        <dbReference type="ChEBI" id="CHEBI:18420"/>
    </cofactor>
</comment>
<gene>
    <name evidence="15" type="ORF">GPM918_LOCUS11235</name>
    <name evidence="14" type="ORF">OVA965_LOCUS5109</name>
    <name evidence="17" type="ORF">SRO942_LOCUS11234</name>
    <name evidence="16" type="ORF">TMI583_LOCUS5107</name>
</gene>
<comment type="subcellular location">
    <subcellularLocation>
        <location evidence="2">Membrane</location>
        <topology evidence="2">Multi-pass membrane protein</topology>
    </subcellularLocation>
    <subcellularLocation>
        <location evidence="13">Mitochondrion inner membrane</location>
        <topology evidence="13">Multi-pass membrane protein</topology>
        <orientation evidence="13">Matrix side</orientation>
    </subcellularLocation>
</comment>
<evidence type="ECO:0000256" key="10">
    <source>
        <dbReference type="ARBA" id="ARBA00049890"/>
    </source>
</evidence>
<keyword evidence="13" id="KW-0999">Mitochondrion inner membrane</keyword>
<keyword evidence="9 13" id="KW-0414">Isoprene biosynthesis</keyword>
<dbReference type="PANTHER" id="PTHR11048">
    <property type="entry name" value="PRENYLTRANSFERASES"/>
    <property type="match status" value="1"/>
</dbReference>
<dbReference type="FunFam" id="1.10.357.140:FF:000003">
    <property type="entry name" value="4-hydroxybenzoate polyprenyltransferase, mitochondrial"/>
    <property type="match status" value="1"/>
</dbReference>
<evidence type="ECO:0000313" key="15">
    <source>
        <dbReference type="EMBL" id="CAF0950869.1"/>
    </source>
</evidence>
<keyword evidence="5 13" id="KW-0831">Ubiquinone biosynthesis</keyword>
<evidence type="ECO:0000256" key="8">
    <source>
        <dbReference type="ARBA" id="ARBA00023136"/>
    </source>
</evidence>
<dbReference type="Proteomes" id="UP000677228">
    <property type="component" value="Unassembled WGS sequence"/>
</dbReference>
<feature type="transmembrane region" description="Helical" evidence="13">
    <location>
        <begin position="188"/>
        <end position="205"/>
    </location>
</feature>
<evidence type="ECO:0000256" key="12">
    <source>
        <dbReference type="ARBA" id="ARBA00051182"/>
    </source>
</evidence>
<comment type="function">
    <text evidence="13">Catalyzes the prenylation of para-hydroxybenzoate (PHB) with an all-trans polyprenyl group. Mediates the second step in the final reaction sequence of coenzyme Q (CoQ) biosynthesis, which is the condensation of the polyisoprenoid side chain with PHB, generating the first membrane-bound Q intermediate.</text>
</comment>
<accession>A0A814D4S2</accession>
<dbReference type="GO" id="GO:0008412">
    <property type="term" value="F:4-hydroxybenzoate polyprenyltransferase activity"/>
    <property type="evidence" value="ECO:0007669"/>
    <property type="project" value="UniProtKB-EC"/>
</dbReference>
<dbReference type="EMBL" id="CAJOBA010001405">
    <property type="protein sequence ID" value="CAF3594046.1"/>
    <property type="molecule type" value="Genomic_DNA"/>
</dbReference>
<name>A0A814D4S2_9BILA</name>
<keyword evidence="4 13" id="KW-0808">Transferase</keyword>
<dbReference type="EMBL" id="CAJNOQ010002307">
    <property type="protein sequence ID" value="CAF0950869.1"/>
    <property type="molecule type" value="Genomic_DNA"/>
</dbReference>
<dbReference type="GO" id="GO:0006744">
    <property type="term" value="P:ubiquinone biosynthetic process"/>
    <property type="evidence" value="ECO:0007669"/>
    <property type="project" value="UniProtKB-UniRule"/>
</dbReference>
<dbReference type="HAMAP" id="MF_01635">
    <property type="entry name" value="UbiA"/>
    <property type="match status" value="1"/>
</dbReference>
<comment type="similarity">
    <text evidence="3 13">Belongs to the UbiA prenyltransferase family.</text>
</comment>
<evidence type="ECO:0000313" key="14">
    <source>
        <dbReference type="EMBL" id="CAF0810254.1"/>
    </source>
</evidence>
<comment type="catalytic activity">
    <reaction evidence="11">
        <text>all-trans-nonaprenyl diphosphate + 4-hydroxybenzoate = 4-hydroxy-3-(all-trans-nonaprenyl)benzoate + diphosphate</text>
        <dbReference type="Rhea" id="RHEA:17709"/>
        <dbReference type="ChEBI" id="CHEBI:17879"/>
        <dbReference type="ChEBI" id="CHEBI:33019"/>
        <dbReference type="ChEBI" id="CHEBI:58391"/>
        <dbReference type="ChEBI" id="CHEBI:84502"/>
        <dbReference type="EC" id="2.5.1.39"/>
    </reaction>
    <physiologicalReaction direction="left-to-right" evidence="11">
        <dbReference type="Rhea" id="RHEA:17710"/>
    </physiologicalReaction>
</comment>
<dbReference type="CDD" id="cd13959">
    <property type="entry name" value="PT_UbiA_COQ2"/>
    <property type="match status" value="1"/>
</dbReference>
<sequence>MLLFTGVRLILFRNSPNVFLRVTSTSYFSNNKQNFFNHVPINRRIFDIVPKRYHPYLHLSRWDKPTGSWLLYWPGAWSIAFGATSLIPDIRLLCLFGVGAVLLRGAGCTINDLWDKDFDRHVERTKTRPLATGQLTTSQAVTWLGIQLSLGFLILIQLNWPSIVLGVLSLIPVLFYPTMKRFTYWPQFFLGMTFSWGALMGYTAATGTLNLAIIIPLYFAGIAWTLHYDTIYGHQDKSDDILIGVKSTALRLGNDTKLWLRTFSTVMLSHLLTTGLVVGQTWPYYLGLVGVGYHLHKQIETVNLNDASSCWKAFSSNRITGWIIFGSILAGNALR</sequence>
<evidence type="ECO:0000256" key="6">
    <source>
        <dbReference type="ARBA" id="ARBA00022692"/>
    </source>
</evidence>
<dbReference type="InterPro" id="IPR039653">
    <property type="entry name" value="Prenyltransferase"/>
</dbReference>
<evidence type="ECO:0000256" key="7">
    <source>
        <dbReference type="ARBA" id="ARBA00022989"/>
    </source>
</evidence>
<evidence type="ECO:0000256" key="1">
    <source>
        <dbReference type="ARBA" id="ARBA00001946"/>
    </source>
</evidence>
<dbReference type="InterPro" id="IPR030470">
    <property type="entry name" value="UbiA_prenylTrfase_CS"/>
</dbReference>
<dbReference type="InterPro" id="IPR000537">
    <property type="entry name" value="UbiA_prenyltransferase"/>
</dbReference>
<evidence type="ECO:0000256" key="9">
    <source>
        <dbReference type="ARBA" id="ARBA00023229"/>
    </source>
</evidence>
<organism evidence="15 18">
    <name type="scientific">Didymodactylos carnosus</name>
    <dbReference type="NCBI Taxonomy" id="1234261"/>
    <lineage>
        <taxon>Eukaryota</taxon>
        <taxon>Metazoa</taxon>
        <taxon>Spiralia</taxon>
        <taxon>Gnathifera</taxon>
        <taxon>Rotifera</taxon>
        <taxon>Eurotatoria</taxon>
        <taxon>Bdelloidea</taxon>
        <taxon>Philodinida</taxon>
        <taxon>Philodinidae</taxon>
        <taxon>Didymodactylos</taxon>
    </lineage>
</organism>
<comment type="pathway">
    <text evidence="13">Cofactor biosynthesis; ubiquinone biosynthesis.</text>
</comment>
<proteinExistence type="inferred from homology"/>
<dbReference type="InterPro" id="IPR044878">
    <property type="entry name" value="UbiA_sf"/>
</dbReference>
<keyword evidence="13" id="KW-0496">Mitochondrion</keyword>
<dbReference type="Proteomes" id="UP000681722">
    <property type="component" value="Unassembled WGS sequence"/>
</dbReference>
<dbReference type="EMBL" id="CAJOBC010002306">
    <property type="protein sequence ID" value="CAF3726551.1"/>
    <property type="molecule type" value="Genomic_DNA"/>
</dbReference>
<dbReference type="EMBL" id="CAJNOK010001405">
    <property type="protein sequence ID" value="CAF0810254.1"/>
    <property type="molecule type" value="Genomic_DNA"/>
</dbReference>
<evidence type="ECO:0000313" key="18">
    <source>
        <dbReference type="Proteomes" id="UP000663829"/>
    </source>
</evidence>
<feature type="transmembrane region" description="Helical" evidence="13">
    <location>
        <begin position="152"/>
        <end position="176"/>
    </location>
</feature>
<dbReference type="PROSITE" id="PS00943">
    <property type="entry name" value="UBIA"/>
    <property type="match status" value="1"/>
</dbReference>
<comment type="catalytic activity">
    <reaction evidence="10">
        <text>all-trans-decaprenyl diphosphate + 4-hydroxybenzoate = 4-hydroxy-3-(all-trans-decaprenyl)benzoate + diphosphate</text>
        <dbReference type="Rhea" id="RHEA:44564"/>
        <dbReference type="ChEBI" id="CHEBI:17879"/>
        <dbReference type="ChEBI" id="CHEBI:33019"/>
        <dbReference type="ChEBI" id="CHEBI:60721"/>
        <dbReference type="ChEBI" id="CHEBI:84503"/>
        <dbReference type="EC" id="2.5.1.39"/>
    </reaction>
    <physiologicalReaction direction="left-to-right" evidence="10">
        <dbReference type="Rhea" id="RHEA:44565"/>
    </physiologicalReaction>
</comment>
<protein>
    <recommendedName>
        <fullName evidence="13">4-hydroxybenzoate polyprenyltransferase, mitochondrial</fullName>
        <shortName evidence="13">4-HB polyprenyltransferase</shortName>
        <ecNumber evidence="13">2.5.1.39</ecNumber>
    </recommendedName>
    <alternativeName>
        <fullName evidence="13">Para-hydroxybenzoate--polyprenyltransferase</fullName>
        <shortName evidence="13">PHB:PPT</shortName>
        <shortName evidence="13">PHB:polyprenyltransferase</shortName>
    </alternativeName>
</protein>
<keyword evidence="8 13" id="KW-0472">Membrane</keyword>
<keyword evidence="7 13" id="KW-1133">Transmembrane helix</keyword>
<dbReference type="NCBIfam" id="TIGR01474">
    <property type="entry name" value="ubiA_proteo"/>
    <property type="match status" value="1"/>
</dbReference>
<evidence type="ECO:0000313" key="16">
    <source>
        <dbReference type="EMBL" id="CAF3594046.1"/>
    </source>
</evidence>
<dbReference type="InterPro" id="IPR006370">
    <property type="entry name" value="HB_polyprenyltransferase-like"/>
</dbReference>
<dbReference type="Proteomes" id="UP000682733">
    <property type="component" value="Unassembled WGS sequence"/>
</dbReference>
<evidence type="ECO:0000256" key="3">
    <source>
        <dbReference type="ARBA" id="ARBA00005985"/>
    </source>
</evidence>
<dbReference type="PANTHER" id="PTHR11048:SF28">
    <property type="entry name" value="4-HYDROXYBENZOATE POLYPRENYLTRANSFERASE, MITOCHONDRIAL"/>
    <property type="match status" value="1"/>
</dbReference>
<dbReference type="FunFam" id="1.20.120.1780:FF:000001">
    <property type="entry name" value="4-hydroxybenzoate octaprenyltransferase"/>
    <property type="match status" value="1"/>
</dbReference>
<evidence type="ECO:0000256" key="2">
    <source>
        <dbReference type="ARBA" id="ARBA00004141"/>
    </source>
</evidence>